<feature type="signal peptide" evidence="2">
    <location>
        <begin position="1"/>
        <end position="20"/>
    </location>
</feature>
<protein>
    <recommendedName>
        <fullName evidence="5">Extracellular solute-binding protein</fullName>
    </recommendedName>
</protein>
<dbReference type="RefSeq" id="WP_048930522.1">
    <property type="nucleotide sequence ID" value="NZ_KQ235880.1"/>
</dbReference>
<dbReference type="PANTHER" id="PTHR43649">
    <property type="entry name" value="ARABINOSE-BINDING PROTEIN-RELATED"/>
    <property type="match status" value="1"/>
</dbReference>
<dbReference type="InterPro" id="IPR006059">
    <property type="entry name" value="SBP"/>
</dbReference>
<sequence length="447" mass="48877">MLKRSMAALLAAAMVMSSLAGCSGSGNSADPAGSADSGKETASQAVPEGTESGSDEVVLTMWYWKNSIREDLIAQVSEQFPGVTIKAELFSADDIEEKINTTIASGGELPDLLPMDDWIANLLQYPDMFVNLYDAPCNAKEIEDQYVEWKWKRAETVDGKLIALPMDIGPTCMFYNAGLFEAAGLPTEPADVAAAMSTWEDAYAAAEKLQAATPDVKMFDFMGHLFVAALGQQSQHMIDEQGNFIADQDHIREAFMTAVEGKPYVYGGDTEWSSEWAASLNNGDVAAFVGAVWMKPELQDAAPDTAGQWRVTTAPGGAGNVGGSSIGITKDCKNVETAYKVLTWMTNTENQVKSLEQLGLFPSLISALDDPALMYEEEFFGNQVVNEYFIKAAKEISDYYYPPNYSSYQSAFEQQLLLVQDQDKDPEEALADAVKEAKEIYDLEYMK</sequence>
<dbReference type="Pfam" id="PF13416">
    <property type="entry name" value="SBP_bac_8"/>
    <property type="match status" value="1"/>
</dbReference>
<keyword evidence="2" id="KW-0732">Signal</keyword>
<dbReference type="PATRIC" id="fig|742734.4.peg.4207"/>
<dbReference type="OrthoDB" id="9768630at2"/>
<comment type="caution">
    <text evidence="3">The sequence shown here is derived from an EMBL/GenBank/DDBJ whole genome shotgun (WGS) entry which is preliminary data.</text>
</comment>
<evidence type="ECO:0000256" key="1">
    <source>
        <dbReference type="SAM" id="MobiDB-lite"/>
    </source>
</evidence>
<feature type="chain" id="PRO_5038922810" description="Extracellular solute-binding protein" evidence="2">
    <location>
        <begin position="21"/>
        <end position="447"/>
    </location>
</feature>
<dbReference type="EMBL" id="ADLK01000028">
    <property type="protein sequence ID" value="KMW17271.1"/>
    <property type="molecule type" value="Genomic_DNA"/>
</dbReference>
<dbReference type="GeneID" id="93162828"/>
<dbReference type="Proteomes" id="UP000037392">
    <property type="component" value="Unassembled WGS sequence"/>
</dbReference>
<dbReference type="PROSITE" id="PS51257">
    <property type="entry name" value="PROKAR_LIPOPROTEIN"/>
    <property type="match status" value="1"/>
</dbReference>
<evidence type="ECO:0000313" key="3">
    <source>
        <dbReference type="EMBL" id="KMW17271.1"/>
    </source>
</evidence>
<reference evidence="3 4" key="1">
    <citation type="submission" date="2011-04" db="EMBL/GenBank/DDBJ databases">
        <title>The Genome Sequence of Clostridium citroniae WAL-19142.</title>
        <authorList>
            <consortium name="The Broad Institute Genome Sequencing Platform"/>
            <person name="Earl A."/>
            <person name="Ward D."/>
            <person name="Feldgarden M."/>
            <person name="Gevers D."/>
            <person name="Warren Y.A."/>
            <person name="Tyrrell K.L."/>
            <person name="Citron D.M."/>
            <person name="Goldstein E.J."/>
            <person name="Daigneault M."/>
            <person name="Allen-Vercoe E."/>
            <person name="Young S.K."/>
            <person name="Zeng Q."/>
            <person name="Gargeya S."/>
            <person name="Fitzgerald M."/>
            <person name="Haas B."/>
            <person name="Abouelleil A."/>
            <person name="Alvarado L."/>
            <person name="Arachchi H.M."/>
            <person name="Berlin A."/>
            <person name="Brown A."/>
            <person name="Chapman S.B."/>
            <person name="Chen Z."/>
            <person name="Dunbar C."/>
            <person name="Freedman E."/>
            <person name="Gearin G."/>
            <person name="Gellesch M."/>
            <person name="Goldberg J."/>
            <person name="Griggs A."/>
            <person name="Gujja S."/>
            <person name="Heilman E.R."/>
            <person name="Heiman D."/>
            <person name="Howarth C."/>
            <person name="Larson L."/>
            <person name="Lui A."/>
            <person name="MacDonald P.J."/>
            <person name="Mehta T."/>
            <person name="Montmayeur A."/>
            <person name="Murphy C."/>
            <person name="Neiman D."/>
            <person name="Pearson M."/>
            <person name="Priest M."/>
            <person name="Roberts A."/>
            <person name="Saif S."/>
            <person name="Shea T."/>
            <person name="Shenoy N."/>
            <person name="Sisk P."/>
            <person name="Stolte C."/>
            <person name="Sykes S."/>
            <person name="White J."/>
            <person name="Yandava C."/>
            <person name="Wortman J."/>
            <person name="Nusbaum C."/>
            <person name="Birren B."/>
        </authorList>
    </citation>
    <scope>NUCLEOTIDE SEQUENCE [LARGE SCALE GENOMIC DNA]</scope>
    <source>
        <strain evidence="3 4">WAL-19142</strain>
    </source>
</reference>
<evidence type="ECO:0000256" key="2">
    <source>
        <dbReference type="SAM" id="SignalP"/>
    </source>
</evidence>
<proteinExistence type="predicted"/>
<feature type="region of interest" description="Disordered" evidence="1">
    <location>
        <begin position="25"/>
        <end position="53"/>
    </location>
</feature>
<dbReference type="SUPFAM" id="SSF53850">
    <property type="entry name" value="Periplasmic binding protein-like II"/>
    <property type="match status" value="1"/>
</dbReference>
<dbReference type="InterPro" id="IPR050490">
    <property type="entry name" value="Bact_solute-bd_prot1"/>
</dbReference>
<dbReference type="PANTHER" id="PTHR43649:SF32">
    <property type="entry name" value="SUGAR BINDING SECRETED PROTEIN"/>
    <property type="match status" value="1"/>
</dbReference>
<organism evidence="3 4">
    <name type="scientific">[Clostridium] citroniae WAL-19142</name>
    <dbReference type="NCBI Taxonomy" id="742734"/>
    <lineage>
        <taxon>Bacteria</taxon>
        <taxon>Bacillati</taxon>
        <taxon>Bacillota</taxon>
        <taxon>Clostridia</taxon>
        <taxon>Lachnospirales</taxon>
        <taxon>Lachnospiraceae</taxon>
        <taxon>Enterocloster</taxon>
    </lineage>
</organism>
<gene>
    <name evidence="3" type="ORF">HMPREF9470_03924</name>
</gene>
<accession>A0A0J9BYN3</accession>
<evidence type="ECO:0000313" key="4">
    <source>
        <dbReference type="Proteomes" id="UP000037392"/>
    </source>
</evidence>
<dbReference type="Gene3D" id="3.40.190.10">
    <property type="entry name" value="Periplasmic binding protein-like II"/>
    <property type="match status" value="1"/>
</dbReference>
<evidence type="ECO:0008006" key="5">
    <source>
        <dbReference type="Google" id="ProtNLM"/>
    </source>
</evidence>
<name>A0A0J9BYN3_9FIRM</name>
<dbReference type="AlphaFoldDB" id="A0A0J9BYN3"/>